<protein>
    <submittedName>
        <fullName evidence="1">Uncharacterized protein</fullName>
    </submittedName>
</protein>
<sequence length="887" mass="88341">TGDTTLTGDLTVNGDTTLNGDTTANGQLGVNNYADLSTIQALTQLGTGSLVYNEDDDFFYYYKSDAEGWTVVGGGLQHAYEAGQSIALNNARGSMRVTDTLGGEVMFWDEATGYVGIGTTTPLAKLGVVGDSKFGDGGITNYAQFNATGDLSLFGSADTITGPGGLLTITNAGSSTISALGLSSDLSLISGRNTALTSGGYLDVNVTGDITLDGATFTLTPLGMFVLNATGATSIDSDSTLTMGGTAVSITSDSGTLTLNGDGTNDIDIVNAGGMIDMDSATLSILTSAGFSINGTGASNVTTTSGDLTLSTATSGNVLITSADGVTVSYAATGGTFSLTDGTERIGIADNGNITIGDDGTITIFDGSNIIDATNAEAFLIRKDGDTADVFVIDTTLDGADTAAQLNTTSITSGSGFVINADALTSGDALVVKVDSDDITTGKAFNIYGGASLATSVFSVNGGGDLLSAGNATFGNGTVTINTNTGTAGWINSDGSASFAAGNLAIATTGNIQVQPGYGIDTNTGGALKIGQTNATAIDIGHAGAATSVTGASFTTITTGAQQFTSGGVMSFSTLAANQNITFATGTADVIINAPTIDVSNQSTNVDIKNSIQNAFSVETNLLSFDTANARVGIGTTAPASMLSVGSGNPFQVNSSGNIVRINDVAISFPSAQGVANSTLRNDGSGNLEWASPIGTGSIGFWTRTGTTLTPYTNTDTIATLGNVGVGTTSPVNALSVTGNANVTGNVGIGTTAPNAKLDVAGNMYPTTTLTHNIGSDTYEWNNLYLGGTLDLGANTITDGTFAGNWAFSSGNLTGVGTIGSGAITSTGQVQGTTLTDGTASLTSGAFSGLASAAFGTGNLYLTGTTVGLSTDTDLLSLATNALTVNG</sequence>
<accession>A0A2M7TKC4</accession>
<evidence type="ECO:0000313" key="1">
    <source>
        <dbReference type="EMBL" id="PIZ47207.1"/>
    </source>
</evidence>
<evidence type="ECO:0000313" key="2">
    <source>
        <dbReference type="Proteomes" id="UP000228920"/>
    </source>
</evidence>
<gene>
    <name evidence="1" type="ORF">COY32_02085</name>
</gene>
<feature type="non-terminal residue" evidence="1">
    <location>
        <position position="1"/>
    </location>
</feature>
<dbReference type="EMBL" id="PFNL01000060">
    <property type="protein sequence ID" value="PIZ47207.1"/>
    <property type="molecule type" value="Genomic_DNA"/>
</dbReference>
<name>A0A2M7TKC4_UNCKA</name>
<dbReference type="AlphaFoldDB" id="A0A2M7TKC4"/>
<dbReference type="Proteomes" id="UP000228920">
    <property type="component" value="Unassembled WGS sequence"/>
</dbReference>
<reference evidence="2" key="1">
    <citation type="submission" date="2017-09" db="EMBL/GenBank/DDBJ databases">
        <title>Depth-based differentiation of microbial function through sediment-hosted aquifers and enrichment of novel symbionts in the deep terrestrial subsurface.</title>
        <authorList>
            <person name="Probst A.J."/>
            <person name="Ladd B."/>
            <person name="Jarett J.K."/>
            <person name="Geller-Mcgrath D.E."/>
            <person name="Sieber C.M.K."/>
            <person name="Emerson J.B."/>
            <person name="Anantharaman K."/>
            <person name="Thomas B.C."/>
            <person name="Malmstrom R."/>
            <person name="Stieglmeier M."/>
            <person name="Klingl A."/>
            <person name="Woyke T."/>
            <person name="Ryan C.M."/>
            <person name="Banfield J.F."/>
        </authorList>
    </citation>
    <scope>NUCLEOTIDE SEQUENCE [LARGE SCALE GENOMIC DNA]</scope>
</reference>
<proteinExistence type="predicted"/>
<organism evidence="1 2">
    <name type="scientific">candidate division WWE3 bacterium CG_4_10_14_0_2_um_filter_41_14</name>
    <dbReference type="NCBI Taxonomy" id="1975072"/>
    <lineage>
        <taxon>Bacteria</taxon>
        <taxon>Katanobacteria</taxon>
    </lineage>
</organism>
<comment type="caution">
    <text evidence="1">The sequence shown here is derived from an EMBL/GenBank/DDBJ whole genome shotgun (WGS) entry which is preliminary data.</text>
</comment>
<feature type="non-terminal residue" evidence="1">
    <location>
        <position position="887"/>
    </location>
</feature>